<feature type="transmembrane region" description="Helical" evidence="2">
    <location>
        <begin position="71"/>
        <end position="90"/>
    </location>
</feature>
<dbReference type="EMBL" id="CAEZZX010000035">
    <property type="protein sequence ID" value="CAB4773398.1"/>
    <property type="molecule type" value="Genomic_DNA"/>
</dbReference>
<organism evidence="3">
    <name type="scientific">freshwater metagenome</name>
    <dbReference type="NCBI Taxonomy" id="449393"/>
    <lineage>
        <taxon>unclassified sequences</taxon>
        <taxon>metagenomes</taxon>
        <taxon>ecological metagenomes</taxon>
    </lineage>
</organism>
<feature type="region of interest" description="Disordered" evidence="1">
    <location>
        <begin position="1"/>
        <end position="35"/>
    </location>
</feature>
<proteinExistence type="predicted"/>
<feature type="compositionally biased region" description="Basic and acidic residues" evidence="1">
    <location>
        <begin position="11"/>
        <end position="29"/>
    </location>
</feature>
<dbReference type="Pfam" id="PF14584">
    <property type="entry name" value="DUF4446"/>
    <property type="match status" value="1"/>
</dbReference>
<keyword evidence="2" id="KW-0812">Transmembrane</keyword>
<dbReference type="InterPro" id="IPR027981">
    <property type="entry name" value="DUF4446"/>
</dbReference>
<accession>A0A6J6VRG7</accession>
<sequence>MAKSRGQNQSGDKRLVGQFSRHDEGESAQRRAQIKNSHAVNSIRSRVGHYADAQPILLGAAVDLSTMTLEVLAIAGAVLGLLAFILALAAQLRFRRMRRDYEVLQGEDDQSTFVASVARHVDEVDKLRVDIAQQREVIAQLQTDLHDAIRHVAVVRYDAFGDMGGRYSFSLALLDDDGDGLVLTAIHARSDTRTYFKGVRSGASDEPLSPEELRVIALAQGKEE</sequence>
<gene>
    <name evidence="3" type="ORF">UFOPK2938_00278</name>
</gene>
<keyword evidence="2" id="KW-0472">Membrane</keyword>
<evidence type="ECO:0000256" key="1">
    <source>
        <dbReference type="SAM" id="MobiDB-lite"/>
    </source>
</evidence>
<evidence type="ECO:0000313" key="3">
    <source>
        <dbReference type="EMBL" id="CAB4773398.1"/>
    </source>
</evidence>
<dbReference type="AlphaFoldDB" id="A0A6J6VRG7"/>
<name>A0A6J6VRG7_9ZZZZ</name>
<protein>
    <submittedName>
        <fullName evidence="3">Unannotated protein</fullName>
    </submittedName>
</protein>
<keyword evidence="2" id="KW-1133">Transmembrane helix</keyword>
<evidence type="ECO:0000256" key="2">
    <source>
        <dbReference type="SAM" id="Phobius"/>
    </source>
</evidence>
<feature type="compositionally biased region" description="Polar residues" evidence="1">
    <location>
        <begin position="1"/>
        <end position="10"/>
    </location>
</feature>
<reference evidence="3" key="1">
    <citation type="submission" date="2020-05" db="EMBL/GenBank/DDBJ databases">
        <authorList>
            <person name="Chiriac C."/>
            <person name="Salcher M."/>
            <person name="Ghai R."/>
            <person name="Kavagutti S V."/>
        </authorList>
    </citation>
    <scope>NUCLEOTIDE SEQUENCE</scope>
</reference>